<evidence type="ECO:0000256" key="3">
    <source>
        <dbReference type="ARBA" id="ARBA00022679"/>
    </source>
</evidence>
<gene>
    <name evidence="6" type="ORF">KI810_08110</name>
</gene>
<comment type="caution">
    <text evidence="6">The sequence shown here is derived from an EMBL/GenBank/DDBJ whole genome shotgun (WGS) entry which is preliminary data.</text>
</comment>
<evidence type="ECO:0000313" key="7">
    <source>
        <dbReference type="Proteomes" id="UP000756860"/>
    </source>
</evidence>
<dbReference type="PANTHER" id="PTHR43179:SF12">
    <property type="entry name" value="GALACTOFURANOSYLTRANSFERASE GLFT2"/>
    <property type="match status" value="1"/>
</dbReference>
<accession>A0ABS5SCC4</accession>
<evidence type="ECO:0000256" key="2">
    <source>
        <dbReference type="ARBA" id="ARBA00022676"/>
    </source>
</evidence>
<feature type="domain" description="Glycosyltransferase 2-like" evidence="5">
    <location>
        <begin position="97"/>
        <end position="174"/>
    </location>
</feature>
<dbReference type="SUPFAM" id="SSF53448">
    <property type="entry name" value="Nucleotide-diphospho-sugar transferases"/>
    <property type="match status" value="1"/>
</dbReference>
<evidence type="ECO:0000313" key="6">
    <source>
        <dbReference type="EMBL" id="MBT0653017.1"/>
    </source>
</evidence>
<organism evidence="6 7">
    <name type="scientific">Geomobilimonas luticola</name>
    <dbReference type="NCBI Taxonomy" id="1114878"/>
    <lineage>
        <taxon>Bacteria</taxon>
        <taxon>Pseudomonadati</taxon>
        <taxon>Thermodesulfobacteriota</taxon>
        <taxon>Desulfuromonadia</taxon>
        <taxon>Geobacterales</taxon>
        <taxon>Geobacteraceae</taxon>
        <taxon>Geomobilimonas</taxon>
    </lineage>
</organism>
<dbReference type="EMBL" id="JAHCVK010000002">
    <property type="protein sequence ID" value="MBT0653017.1"/>
    <property type="molecule type" value="Genomic_DNA"/>
</dbReference>
<evidence type="ECO:0000259" key="5">
    <source>
        <dbReference type="Pfam" id="PF00535"/>
    </source>
</evidence>
<dbReference type="InterPro" id="IPR001173">
    <property type="entry name" value="Glyco_trans_2-like"/>
</dbReference>
<keyword evidence="3" id="KW-0808">Transferase</keyword>
<reference evidence="6 7" key="1">
    <citation type="submission" date="2021-05" db="EMBL/GenBank/DDBJ databases">
        <title>The draft genome of Geobacter luticola JCM 17780.</title>
        <authorList>
            <person name="Xu Z."/>
            <person name="Masuda Y."/>
            <person name="Itoh H."/>
            <person name="Senoo K."/>
        </authorList>
    </citation>
    <scope>NUCLEOTIDE SEQUENCE [LARGE SCALE GENOMIC DNA]</scope>
    <source>
        <strain evidence="6 7">JCM 17780</strain>
    </source>
</reference>
<feature type="transmembrane region" description="Helical" evidence="4">
    <location>
        <begin position="303"/>
        <end position="321"/>
    </location>
</feature>
<evidence type="ECO:0000256" key="1">
    <source>
        <dbReference type="ARBA" id="ARBA00006739"/>
    </source>
</evidence>
<keyword evidence="4" id="KW-0472">Membrane</keyword>
<dbReference type="Proteomes" id="UP000756860">
    <property type="component" value="Unassembled WGS sequence"/>
</dbReference>
<sequence length="339" mass="38467">MNIYIIVVNYNGWQDTVECLESVFRSDYSKYRVIVCDNGSTDNSLQQIEAWAEGRLDFTGSASSNFNQFQFPPVKKPLNFALYTQETAELGGDRGNDAQLVLIRCGKNLGFAGGNNVGFRYALARDDMDYAWLLNNDTVVRPDALSRMVDRLKASPGAGMCGATLLHYHAPQKVQALGGALYCKWFALAWHLGRWRRWGNKVNREKVEHLTDYPVGASLMVSRRFLDDVGLMCEDYFLYFEEIDWVLRGKGRYKIVYAPESIVYHKVGASIGTSSNPAQKSEVCDYYNARNRILFTRRFYPEALPTVYLVLLGTVFSRLLLGQWKRAGMIFKIMLEGGA</sequence>
<evidence type="ECO:0000256" key="4">
    <source>
        <dbReference type="SAM" id="Phobius"/>
    </source>
</evidence>
<keyword evidence="7" id="KW-1185">Reference proteome</keyword>
<dbReference type="InterPro" id="IPR029044">
    <property type="entry name" value="Nucleotide-diphossugar_trans"/>
</dbReference>
<comment type="similarity">
    <text evidence="1">Belongs to the glycosyltransferase 2 family.</text>
</comment>
<dbReference type="CDD" id="cd04186">
    <property type="entry name" value="GT_2_like_c"/>
    <property type="match status" value="1"/>
</dbReference>
<feature type="domain" description="Glycosyltransferase 2-like" evidence="5">
    <location>
        <begin position="5"/>
        <end position="53"/>
    </location>
</feature>
<keyword evidence="4" id="KW-1133">Transmembrane helix</keyword>
<keyword evidence="2" id="KW-0328">Glycosyltransferase</keyword>
<keyword evidence="4" id="KW-0812">Transmembrane</keyword>
<name>A0ABS5SCC4_9BACT</name>
<dbReference type="RefSeq" id="WP_214175002.1">
    <property type="nucleotide sequence ID" value="NZ_JAHCVK010000002.1"/>
</dbReference>
<protein>
    <submittedName>
        <fullName evidence="6">Glycosyltransferase family 2 protein</fullName>
    </submittedName>
</protein>
<dbReference type="Pfam" id="PF00535">
    <property type="entry name" value="Glycos_transf_2"/>
    <property type="match status" value="2"/>
</dbReference>
<proteinExistence type="inferred from homology"/>
<dbReference type="PANTHER" id="PTHR43179">
    <property type="entry name" value="RHAMNOSYLTRANSFERASE WBBL"/>
    <property type="match status" value="1"/>
</dbReference>
<dbReference type="Gene3D" id="3.90.550.10">
    <property type="entry name" value="Spore Coat Polysaccharide Biosynthesis Protein SpsA, Chain A"/>
    <property type="match status" value="1"/>
</dbReference>